<evidence type="ECO:0000313" key="3">
    <source>
        <dbReference type="Proteomes" id="UP000776252"/>
    </source>
</evidence>
<dbReference type="Proteomes" id="UP000776252">
    <property type="component" value="Unassembled WGS sequence"/>
</dbReference>
<evidence type="ECO:0000313" key="2">
    <source>
        <dbReference type="EMBL" id="MBU3158615.1"/>
    </source>
</evidence>
<keyword evidence="3" id="KW-1185">Reference proteome</keyword>
<accession>A0ABS6BNW3</accession>
<name>A0ABS6BNW3_9CLOT</name>
<comment type="caution">
    <text evidence="2">The sequence shown here is derived from an EMBL/GenBank/DDBJ whole genome shotgun (WGS) entry which is preliminary data.</text>
</comment>
<dbReference type="Pfam" id="PF01368">
    <property type="entry name" value="DHH"/>
    <property type="match status" value="1"/>
</dbReference>
<feature type="domain" description="DDH" evidence="1">
    <location>
        <begin position="45"/>
        <end position="193"/>
    </location>
</feature>
<dbReference type="PANTHER" id="PTHR30255">
    <property type="entry name" value="SINGLE-STRANDED-DNA-SPECIFIC EXONUCLEASE RECJ"/>
    <property type="match status" value="1"/>
</dbReference>
<dbReference type="RefSeq" id="WP_216145787.1">
    <property type="nucleotide sequence ID" value="NZ_JAHLDV010000003.1"/>
</dbReference>
<proteinExistence type="predicted"/>
<evidence type="ECO:0000259" key="1">
    <source>
        <dbReference type="Pfam" id="PF01368"/>
    </source>
</evidence>
<dbReference type="InterPro" id="IPR001667">
    <property type="entry name" value="DDH_dom"/>
</dbReference>
<organism evidence="2 3">
    <name type="scientific">Clostridium frigoris</name>
    <dbReference type="NCBI Taxonomy" id="205327"/>
    <lineage>
        <taxon>Bacteria</taxon>
        <taxon>Bacillati</taxon>
        <taxon>Bacillota</taxon>
        <taxon>Clostridia</taxon>
        <taxon>Eubacteriales</taxon>
        <taxon>Clostridiaceae</taxon>
        <taxon>Clostridium</taxon>
    </lineage>
</organism>
<gene>
    <name evidence="2" type="ORF">KPL37_02355</name>
</gene>
<dbReference type="PANTHER" id="PTHR30255:SF2">
    <property type="entry name" value="SINGLE-STRANDED-DNA-SPECIFIC EXONUCLEASE RECJ"/>
    <property type="match status" value="1"/>
</dbReference>
<reference evidence="2 3" key="1">
    <citation type="submission" date="2021-06" db="EMBL/GenBank/DDBJ databases">
        <title>Clostridia strains as spoilage organisms.</title>
        <authorList>
            <person name="Wambui J."/>
            <person name="Stephan R."/>
            <person name="Stevens M.J.A."/>
        </authorList>
    </citation>
    <scope>NUCLEOTIDE SEQUENCE [LARGE SCALE GENOMIC DNA]</scope>
    <source>
        <strain evidence="2 3">DSM 14204</strain>
    </source>
</reference>
<dbReference type="EMBL" id="JAHLDV010000003">
    <property type="protein sequence ID" value="MBU3158615.1"/>
    <property type="molecule type" value="Genomic_DNA"/>
</dbReference>
<protein>
    <submittedName>
        <fullName evidence="2">DHH family phosphoesterase</fullName>
    </submittedName>
</protein>
<dbReference type="InterPro" id="IPR051673">
    <property type="entry name" value="SSDNA_exonuclease_RecJ"/>
</dbReference>
<sequence>MVDFFENIQKNNNDFIEYNMYNPFLLKGMEDALNRIIKAINYREKIVLYGFYDVDSITAISLLMLVLKFVNADVEYFIPGELSEKRDLVEKDITSHIKYLGPGLIITLGCGTNSFSEVELCKSIGIDVIITDFHKPVKHVPQTIVVNPNQKGCNYPFKELCTCGMTFKLAQAISTYYKMKSVNKYMDLVMIGTIYSKKKLESENKIIAEEGIKQLNCTTNYGICALIKIHNINIINEETVLKLASTVMPTINPVGKMDNAKIVVELFITTDQNRALQISKYLDKELKNSIRLERNTIIT</sequence>